<dbReference type="EMBL" id="PPTX01000019">
    <property type="protein sequence ID" value="RDB77153.1"/>
    <property type="molecule type" value="Genomic_DNA"/>
</dbReference>
<dbReference type="Proteomes" id="UP000253752">
    <property type="component" value="Unassembled WGS sequence"/>
</dbReference>
<dbReference type="PRINTS" id="PR00032">
    <property type="entry name" value="HTHARAC"/>
</dbReference>
<proteinExistence type="predicted"/>
<dbReference type="PANTHER" id="PTHR47893:SF1">
    <property type="entry name" value="REGULATORY PROTEIN PCHR"/>
    <property type="match status" value="1"/>
</dbReference>
<feature type="domain" description="HTH araC/xylS-type" evidence="4">
    <location>
        <begin position="206"/>
        <end position="308"/>
    </location>
</feature>
<dbReference type="InterPro" id="IPR053142">
    <property type="entry name" value="PchR_regulatory_protein"/>
</dbReference>
<evidence type="ECO:0000256" key="1">
    <source>
        <dbReference type="ARBA" id="ARBA00023015"/>
    </source>
</evidence>
<evidence type="ECO:0000313" key="8">
    <source>
        <dbReference type="Proteomes" id="UP000253915"/>
    </source>
</evidence>
<dbReference type="GO" id="GO:0043565">
    <property type="term" value="F:sequence-specific DNA binding"/>
    <property type="evidence" value="ECO:0007669"/>
    <property type="project" value="InterPro"/>
</dbReference>
<dbReference type="Proteomes" id="UP000253915">
    <property type="component" value="Unassembled WGS sequence"/>
</dbReference>
<evidence type="ECO:0000256" key="2">
    <source>
        <dbReference type="ARBA" id="ARBA00023125"/>
    </source>
</evidence>
<dbReference type="InterPro" id="IPR009057">
    <property type="entry name" value="Homeodomain-like_sf"/>
</dbReference>
<reference evidence="7 8" key="1">
    <citation type="journal article" date="2018" name="Elife">
        <title>Discovery and characterization of a prevalent human gut bacterial enzyme sufficient for the inactivation of a family of plant toxins.</title>
        <authorList>
            <person name="Koppel N."/>
            <person name="Bisanz J.E."/>
            <person name="Pandelia M.E."/>
            <person name="Turnbaugh P.J."/>
            <person name="Balskus E.P."/>
        </authorList>
    </citation>
    <scope>NUCLEOTIDE SEQUENCE [LARGE SCALE GENOMIC DNA]</scope>
    <source>
        <strain evidence="6 8">16A</strain>
        <strain evidence="5 7">MR1 #12</strain>
    </source>
</reference>
<dbReference type="SMART" id="SM00342">
    <property type="entry name" value="HTH_ARAC"/>
    <property type="match status" value="1"/>
</dbReference>
<keyword evidence="2" id="KW-0238">DNA-binding</keyword>
<dbReference type="Pfam" id="PF12833">
    <property type="entry name" value="HTH_18"/>
    <property type="match status" value="1"/>
</dbReference>
<dbReference type="PANTHER" id="PTHR47893">
    <property type="entry name" value="REGULATORY PROTEIN PCHR"/>
    <property type="match status" value="1"/>
</dbReference>
<dbReference type="InterPro" id="IPR020449">
    <property type="entry name" value="Tscrpt_reg_AraC-type_HTH"/>
</dbReference>
<evidence type="ECO:0000313" key="5">
    <source>
        <dbReference type="EMBL" id="RDB77153.1"/>
    </source>
</evidence>
<sequence length="310" mass="34955">MQLDRGMRVVVEPGGAHTLLVENEQGRGHMTTLFASPRLFIATVDFNLEICPILVNAQEVRGCWITLDYCQEGRCEVAMPGESAIIVKPGDCCLSASRRLPSEYRYPLGRYRGIKLCFSDGVTNEPAYGVMREAGFSFGSWIEQLDPAVLFEGDDQLNALMASFEALVDPFDAPRSKLRFMEVLLHVKARGLPTGRRHSYYTKSHMRIARTTHDRLCADLGCDYRLRDIADSFGISVTSLNNYFQGVYGVPVPTYLRERRLQEAAKLLEVTDESVATIAARVGYANPSKFSAAFKRRYNATPREYRTERR</sequence>
<dbReference type="AlphaFoldDB" id="A0A369MS34"/>
<evidence type="ECO:0000313" key="7">
    <source>
        <dbReference type="Proteomes" id="UP000253752"/>
    </source>
</evidence>
<dbReference type="InterPro" id="IPR018060">
    <property type="entry name" value="HTH_AraC"/>
</dbReference>
<protein>
    <submittedName>
        <fullName evidence="5">AraC family transcriptional regulator</fullName>
    </submittedName>
</protein>
<accession>A0A369MS34</accession>
<dbReference type="Gene3D" id="1.10.10.60">
    <property type="entry name" value="Homeodomain-like"/>
    <property type="match status" value="1"/>
</dbReference>
<name>A0A369MS34_EGGLN</name>
<keyword evidence="1" id="KW-0805">Transcription regulation</keyword>
<dbReference type="SUPFAM" id="SSF46689">
    <property type="entry name" value="Homeodomain-like"/>
    <property type="match status" value="1"/>
</dbReference>
<evidence type="ECO:0000256" key="3">
    <source>
        <dbReference type="ARBA" id="ARBA00023163"/>
    </source>
</evidence>
<keyword evidence="3" id="KW-0804">Transcription</keyword>
<dbReference type="EMBL" id="PPUQ01000002">
    <property type="protein sequence ID" value="RDC40980.1"/>
    <property type="molecule type" value="Genomic_DNA"/>
</dbReference>
<evidence type="ECO:0000259" key="4">
    <source>
        <dbReference type="PROSITE" id="PS01124"/>
    </source>
</evidence>
<dbReference type="InterPro" id="IPR018062">
    <property type="entry name" value="HTH_AraC-typ_CS"/>
</dbReference>
<dbReference type="PROSITE" id="PS00041">
    <property type="entry name" value="HTH_ARAC_FAMILY_1"/>
    <property type="match status" value="1"/>
</dbReference>
<dbReference type="PROSITE" id="PS01124">
    <property type="entry name" value="HTH_ARAC_FAMILY_2"/>
    <property type="match status" value="1"/>
</dbReference>
<dbReference type="GO" id="GO:0003700">
    <property type="term" value="F:DNA-binding transcription factor activity"/>
    <property type="evidence" value="ECO:0007669"/>
    <property type="project" value="InterPro"/>
</dbReference>
<comment type="caution">
    <text evidence="5">The sequence shown here is derived from an EMBL/GenBank/DDBJ whole genome shotgun (WGS) entry which is preliminary data.</text>
</comment>
<gene>
    <name evidence="6" type="ORF">C1853_02475</name>
    <name evidence="5" type="ORF">C1872_11895</name>
</gene>
<evidence type="ECO:0000313" key="6">
    <source>
        <dbReference type="EMBL" id="RDC40980.1"/>
    </source>
</evidence>
<organism evidence="5 7">
    <name type="scientific">Eggerthella lenta</name>
    <name type="common">Eubacterium lentum</name>
    <dbReference type="NCBI Taxonomy" id="84112"/>
    <lineage>
        <taxon>Bacteria</taxon>
        <taxon>Bacillati</taxon>
        <taxon>Actinomycetota</taxon>
        <taxon>Coriobacteriia</taxon>
        <taxon>Eggerthellales</taxon>
        <taxon>Eggerthellaceae</taxon>
        <taxon>Eggerthella</taxon>
    </lineage>
</organism>
<dbReference type="RefSeq" id="WP_009305884.1">
    <property type="nucleotide sequence ID" value="NZ_JADOZP010000004.1"/>
</dbReference>